<dbReference type="PROSITE" id="PS50048">
    <property type="entry name" value="ZN2_CY6_FUNGAL_2"/>
    <property type="match status" value="1"/>
</dbReference>
<feature type="compositionally biased region" description="Acidic residues" evidence="7">
    <location>
        <begin position="192"/>
        <end position="201"/>
    </location>
</feature>
<gene>
    <name evidence="9" type="ORF">N7458_002204</name>
</gene>
<dbReference type="GO" id="GO:0005634">
    <property type="term" value="C:nucleus"/>
    <property type="evidence" value="ECO:0007669"/>
    <property type="project" value="UniProtKB-SubCell"/>
</dbReference>
<evidence type="ECO:0000313" key="10">
    <source>
        <dbReference type="Proteomes" id="UP001213681"/>
    </source>
</evidence>
<feature type="region of interest" description="Disordered" evidence="7">
    <location>
        <begin position="113"/>
        <end position="135"/>
    </location>
</feature>
<dbReference type="RefSeq" id="XP_056769694.1">
    <property type="nucleotide sequence ID" value="XM_056905587.1"/>
</dbReference>
<keyword evidence="3" id="KW-0805">Transcription regulation</keyword>
<dbReference type="PANTHER" id="PTHR31001:SF50">
    <property type="entry name" value="ZN(II)2CYS6 TRANSCRIPTION FACTOR (EUROFUNG)"/>
    <property type="match status" value="1"/>
</dbReference>
<comment type="subcellular location">
    <subcellularLocation>
        <location evidence="1">Nucleus</location>
    </subcellularLocation>
</comment>
<feature type="region of interest" description="Disordered" evidence="7">
    <location>
        <begin position="192"/>
        <end position="232"/>
    </location>
</feature>
<keyword evidence="6" id="KW-0539">Nucleus</keyword>
<dbReference type="GO" id="GO:0000981">
    <property type="term" value="F:DNA-binding transcription factor activity, RNA polymerase II-specific"/>
    <property type="evidence" value="ECO:0007669"/>
    <property type="project" value="InterPro"/>
</dbReference>
<dbReference type="InterPro" id="IPR036864">
    <property type="entry name" value="Zn2-C6_fun-type_DNA-bd_sf"/>
</dbReference>
<dbReference type="GO" id="GO:0006351">
    <property type="term" value="P:DNA-templated transcription"/>
    <property type="evidence" value="ECO:0007669"/>
    <property type="project" value="InterPro"/>
</dbReference>
<feature type="domain" description="Zn(2)-C6 fungal-type" evidence="8">
    <location>
        <begin position="41"/>
        <end position="69"/>
    </location>
</feature>
<dbReference type="GO" id="GO:0003677">
    <property type="term" value="F:DNA binding"/>
    <property type="evidence" value="ECO:0007669"/>
    <property type="project" value="UniProtKB-KW"/>
</dbReference>
<dbReference type="InterPro" id="IPR007219">
    <property type="entry name" value="XnlR_reg_dom"/>
</dbReference>
<dbReference type="GeneID" id="81595830"/>
<evidence type="ECO:0000313" key="9">
    <source>
        <dbReference type="EMBL" id="KAJ5460652.1"/>
    </source>
</evidence>
<evidence type="ECO:0000256" key="2">
    <source>
        <dbReference type="ARBA" id="ARBA00022723"/>
    </source>
</evidence>
<dbReference type="SUPFAM" id="SSF57701">
    <property type="entry name" value="Zn2/Cys6 DNA-binding domain"/>
    <property type="match status" value="1"/>
</dbReference>
<evidence type="ECO:0000256" key="3">
    <source>
        <dbReference type="ARBA" id="ARBA00023015"/>
    </source>
</evidence>
<accession>A0AAD6CEP7</accession>
<keyword evidence="2" id="KW-0479">Metal-binding</keyword>
<reference evidence="9" key="2">
    <citation type="journal article" date="2023" name="IMA Fungus">
        <title>Comparative genomic study of the Penicillium genus elucidates a diverse pangenome and 15 lateral gene transfer events.</title>
        <authorList>
            <person name="Petersen C."/>
            <person name="Sorensen T."/>
            <person name="Nielsen M.R."/>
            <person name="Sondergaard T.E."/>
            <person name="Sorensen J.L."/>
            <person name="Fitzpatrick D.A."/>
            <person name="Frisvad J.C."/>
            <person name="Nielsen K.L."/>
        </authorList>
    </citation>
    <scope>NUCLEOTIDE SEQUENCE</scope>
    <source>
        <strain evidence="9">IBT 16125</strain>
    </source>
</reference>
<keyword evidence="10" id="KW-1185">Reference proteome</keyword>
<dbReference type="Gene3D" id="4.10.240.10">
    <property type="entry name" value="Zn(2)-C6 fungal-type DNA-binding domain"/>
    <property type="match status" value="1"/>
</dbReference>
<evidence type="ECO:0000256" key="7">
    <source>
        <dbReference type="SAM" id="MobiDB-lite"/>
    </source>
</evidence>
<dbReference type="InterPro" id="IPR050613">
    <property type="entry name" value="Sec_Metabolite_Reg"/>
</dbReference>
<dbReference type="CDD" id="cd00067">
    <property type="entry name" value="GAL4"/>
    <property type="match status" value="1"/>
</dbReference>
<dbReference type="EMBL" id="JAPVEA010000002">
    <property type="protein sequence ID" value="KAJ5460652.1"/>
    <property type="molecule type" value="Genomic_DNA"/>
</dbReference>
<sequence>MEDQAGPADKSKQTELGAAAPTTTTGTAFASRSSAPRVRLSCEACRQRKVRCDKLSPCTSCVRLGFVCVPVERARLPRGRTRKAPERLHGSNKELVERVAKLEELLTMLATERDAVSHTDSSREPSRFTPTSTEASFETNMVDVEPWRAQDLQPNTHALPHRPRPSTTYMASSFWEDIMQQTQELRTVLDDRLEDEEEEEESKNQPSFGASLVGSETSESMSGSPQSYKGLSISPQTRRQLCDIYLHNVDPVFKVLHRPTLRAFLHDDQPYLDYEPDHQAPATLAWAVYYAAVCTMDNARCQQLFGVDKKTISADLQKETEAALVKAEFVTTNELTVLQAYVISLLAARCQDQSRRVWTMLAMALRVGQALSLHMPTPPFQVSPFEQELRRRTWQAIGLLDLAAALDRASEPMMQSTWLDVVPPANINDDDIWHGMDVPFKVHPEGTFTDMTQTLIIGAAQSVARTIGFTDFIEPTVRSSLRRQEILANFRRNANTLLAECRPELSSYHLYVSRVALTIFGWLQLGCVRPIQRGRNWVPPPVEGDALLSLACDNLQKLMETANDPEMRPWMWFGSMWVPWHGLAVALAELCVCRDPATIAKHWPVVEQVYHQSSFVIADSQHGMLWKPLQRLMNQARTHRKQMLASQSPTEAIRQFTISDIPAMEELPPQLVPPPVTEQYNPQANILTDPTAVYTLGLEAPNIAAGQQLDPAITMAPPAFTIEPWHSVWEQMDYMGNTGLQPQENNAWLNYENFMGEIYDSVESMFFPPQG</sequence>
<feature type="compositionally biased region" description="Low complexity" evidence="7">
    <location>
        <begin position="18"/>
        <end position="33"/>
    </location>
</feature>
<dbReference type="Pfam" id="PF04082">
    <property type="entry name" value="Fungal_trans"/>
    <property type="match status" value="1"/>
</dbReference>
<dbReference type="AlphaFoldDB" id="A0AAD6CEP7"/>
<keyword evidence="5" id="KW-0804">Transcription</keyword>
<evidence type="ECO:0000256" key="6">
    <source>
        <dbReference type="ARBA" id="ARBA00023242"/>
    </source>
</evidence>
<dbReference type="PROSITE" id="PS00463">
    <property type="entry name" value="ZN2_CY6_FUNGAL_1"/>
    <property type="match status" value="1"/>
</dbReference>
<dbReference type="CDD" id="cd12148">
    <property type="entry name" value="fungal_TF_MHR"/>
    <property type="match status" value="1"/>
</dbReference>
<feature type="compositionally biased region" description="Basic and acidic residues" evidence="7">
    <location>
        <begin position="113"/>
        <end position="126"/>
    </location>
</feature>
<keyword evidence="4" id="KW-0238">DNA-binding</keyword>
<organism evidence="9 10">
    <name type="scientific">Penicillium daleae</name>
    <dbReference type="NCBI Taxonomy" id="63821"/>
    <lineage>
        <taxon>Eukaryota</taxon>
        <taxon>Fungi</taxon>
        <taxon>Dikarya</taxon>
        <taxon>Ascomycota</taxon>
        <taxon>Pezizomycotina</taxon>
        <taxon>Eurotiomycetes</taxon>
        <taxon>Eurotiomycetidae</taxon>
        <taxon>Eurotiales</taxon>
        <taxon>Aspergillaceae</taxon>
        <taxon>Penicillium</taxon>
    </lineage>
</organism>
<evidence type="ECO:0000256" key="4">
    <source>
        <dbReference type="ARBA" id="ARBA00023125"/>
    </source>
</evidence>
<dbReference type="Pfam" id="PF00172">
    <property type="entry name" value="Zn_clus"/>
    <property type="match status" value="1"/>
</dbReference>
<dbReference type="PANTHER" id="PTHR31001">
    <property type="entry name" value="UNCHARACTERIZED TRANSCRIPTIONAL REGULATORY PROTEIN"/>
    <property type="match status" value="1"/>
</dbReference>
<feature type="region of interest" description="Disordered" evidence="7">
    <location>
        <begin position="1"/>
        <end position="33"/>
    </location>
</feature>
<dbReference type="SMART" id="SM00066">
    <property type="entry name" value="GAL4"/>
    <property type="match status" value="1"/>
</dbReference>
<reference evidence="9" key="1">
    <citation type="submission" date="2022-12" db="EMBL/GenBank/DDBJ databases">
        <authorList>
            <person name="Petersen C."/>
        </authorList>
    </citation>
    <scope>NUCLEOTIDE SEQUENCE</scope>
    <source>
        <strain evidence="9">IBT 16125</strain>
    </source>
</reference>
<name>A0AAD6CEP7_9EURO</name>
<evidence type="ECO:0000259" key="8">
    <source>
        <dbReference type="PROSITE" id="PS50048"/>
    </source>
</evidence>
<proteinExistence type="predicted"/>
<comment type="caution">
    <text evidence="9">The sequence shown here is derived from an EMBL/GenBank/DDBJ whole genome shotgun (WGS) entry which is preliminary data.</text>
</comment>
<dbReference type="GO" id="GO:0008270">
    <property type="term" value="F:zinc ion binding"/>
    <property type="evidence" value="ECO:0007669"/>
    <property type="project" value="InterPro"/>
</dbReference>
<evidence type="ECO:0000256" key="5">
    <source>
        <dbReference type="ARBA" id="ARBA00023163"/>
    </source>
</evidence>
<evidence type="ECO:0000256" key="1">
    <source>
        <dbReference type="ARBA" id="ARBA00004123"/>
    </source>
</evidence>
<dbReference type="Proteomes" id="UP001213681">
    <property type="component" value="Unassembled WGS sequence"/>
</dbReference>
<feature type="compositionally biased region" description="Polar residues" evidence="7">
    <location>
        <begin position="204"/>
        <end position="232"/>
    </location>
</feature>
<dbReference type="InterPro" id="IPR001138">
    <property type="entry name" value="Zn2Cys6_DnaBD"/>
</dbReference>
<protein>
    <recommendedName>
        <fullName evidence="8">Zn(2)-C6 fungal-type domain-containing protein</fullName>
    </recommendedName>
</protein>